<evidence type="ECO:0000259" key="7">
    <source>
        <dbReference type="Pfam" id="PF00155"/>
    </source>
</evidence>
<protein>
    <recommendedName>
        <fullName evidence="6">Aminotransferase</fullName>
        <ecNumber evidence="6">2.6.1.-</ecNumber>
    </recommendedName>
</protein>
<dbReference type="Gene3D" id="3.40.640.10">
    <property type="entry name" value="Type I PLP-dependent aspartate aminotransferase-like (Major domain)"/>
    <property type="match status" value="1"/>
</dbReference>
<evidence type="ECO:0000256" key="3">
    <source>
        <dbReference type="ARBA" id="ARBA00022576"/>
    </source>
</evidence>
<dbReference type="InterPro" id="IPR015424">
    <property type="entry name" value="PyrdxlP-dep_Trfase"/>
</dbReference>
<reference evidence="8" key="1">
    <citation type="journal article" date="2020" name="Biotechnol. Biofuels">
        <title>New insights from the biogas microbiome by comprehensive genome-resolved metagenomics of nearly 1600 species originating from multiple anaerobic digesters.</title>
        <authorList>
            <person name="Campanaro S."/>
            <person name="Treu L."/>
            <person name="Rodriguez-R L.M."/>
            <person name="Kovalovszki A."/>
            <person name="Ziels R.M."/>
            <person name="Maus I."/>
            <person name="Zhu X."/>
            <person name="Kougias P.G."/>
            <person name="Basile A."/>
            <person name="Luo G."/>
            <person name="Schluter A."/>
            <person name="Konstantinidis K.T."/>
            <person name="Angelidaki I."/>
        </authorList>
    </citation>
    <scope>NUCLEOTIDE SEQUENCE</scope>
    <source>
        <strain evidence="8">AS01afH2WH_6</strain>
    </source>
</reference>
<evidence type="ECO:0000256" key="1">
    <source>
        <dbReference type="ARBA" id="ARBA00001933"/>
    </source>
</evidence>
<dbReference type="EMBL" id="JAAXZR010000009">
    <property type="protein sequence ID" value="NLT79113.1"/>
    <property type="molecule type" value="Genomic_DNA"/>
</dbReference>
<evidence type="ECO:0000313" key="8">
    <source>
        <dbReference type="EMBL" id="NLT79113.1"/>
    </source>
</evidence>
<dbReference type="Pfam" id="PF00155">
    <property type="entry name" value="Aminotran_1_2"/>
    <property type="match status" value="1"/>
</dbReference>
<evidence type="ECO:0000256" key="2">
    <source>
        <dbReference type="ARBA" id="ARBA00007441"/>
    </source>
</evidence>
<dbReference type="AlphaFoldDB" id="A0A971CY71"/>
<dbReference type="InterPro" id="IPR004838">
    <property type="entry name" value="NHTrfase_class1_PyrdxlP-BS"/>
</dbReference>
<dbReference type="Gene3D" id="3.90.1150.10">
    <property type="entry name" value="Aspartate Aminotransferase, domain 1"/>
    <property type="match status" value="1"/>
</dbReference>
<sequence>MRLSRTAMMTPRSGIRNVFDEAGKIDGVISLAIGEPSHTAAAGVAKAGEYAIEAGDTHYTDVLGSDEFRERAADYERTARDLVYDPETEICAVPGATYGLFLSMRVLLDPGDEVIVCTPAFPAYDAQILLCGATPVHVQLKPEHQMHYAAEDIQEAITPRTRAIILNSPGNPSGAVTSYEELGEVAQLCIENNLWAVSDEVYHPFVYEESMRSAPSIASVPGMHDRTVVVESMSKSFGMTGWRIGYLLAPEDFIERASEIAESLHSSVNTPALRAATQALSHPHQDIVSRRADAMTKRALVLEGLKDSSKLSTVKPEGALYVLVDVSATGLSDEEFSEGLLRETHVAVVPGAAFGDMTGRFVRVSYAGEGEEIEEGIRRMKSFAQSL</sequence>
<dbReference type="PANTHER" id="PTHR46383">
    <property type="entry name" value="ASPARTATE AMINOTRANSFERASE"/>
    <property type="match status" value="1"/>
</dbReference>
<dbReference type="InterPro" id="IPR004839">
    <property type="entry name" value="Aminotransferase_I/II_large"/>
</dbReference>
<dbReference type="EC" id="2.6.1.-" evidence="6"/>
<reference evidence="8" key="2">
    <citation type="submission" date="2020-01" db="EMBL/GenBank/DDBJ databases">
        <authorList>
            <person name="Campanaro S."/>
        </authorList>
    </citation>
    <scope>NUCLEOTIDE SEQUENCE</scope>
    <source>
        <strain evidence="8">AS01afH2WH_6</strain>
    </source>
</reference>
<evidence type="ECO:0000256" key="4">
    <source>
        <dbReference type="ARBA" id="ARBA00022679"/>
    </source>
</evidence>
<dbReference type="GO" id="GO:0030170">
    <property type="term" value="F:pyridoxal phosphate binding"/>
    <property type="evidence" value="ECO:0007669"/>
    <property type="project" value="InterPro"/>
</dbReference>
<proteinExistence type="inferred from homology"/>
<accession>A0A971CY71</accession>
<name>A0A971CY71_9BIFI</name>
<dbReference type="GO" id="GO:0006520">
    <property type="term" value="P:amino acid metabolic process"/>
    <property type="evidence" value="ECO:0007669"/>
    <property type="project" value="InterPro"/>
</dbReference>
<organism evidence="8 9">
    <name type="scientific">Bifidobacterium crudilactis</name>
    <dbReference type="NCBI Taxonomy" id="327277"/>
    <lineage>
        <taxon>Bacteria</taxon>
        <taxon>Bacillati</taxon>
        <taxon>Actinomycetota</taxon>
        <taxon>Actinomycetes</taxon>
        <taxon>Bifidobacteriales</taxon>
        <taxon>Bifidobacteriaceae</taxon>
        <taxon>Bifidobacterium</taxon>
    </lineage>
</organism>
<evidence type="ECO:0000313" key="9">
    <source>
        <dbReference type="Proteomes" id="UP000767327"/>
    </source>
</evidence>
<dbReference type="Proteomes" id="UP000767327">
    <property type="component" value="Unassembled WGS sequence"/>
</dbReference>
<dbReference type="PANTHER" id="PTHR46383:SF3">
    <property type="entry name" value="ASPARTATE AMINOTRANSFERASE-RELATED"/>
    <property type="match status" value="1"/>
</dbReference>
<dbReference type="PROSITE" id="PS00105">
    <property type="entry name" value="AA_TRANSFER_CLASS_1"/>
    <property type="match status" value="1"/>
</dbReference>
<dbReference type="InterPro" id="IPR015421">
    <property type="entry name" value="PyrdxlP-dep_Trfase_major"/>
</dbReference>
<dbReference type="CDD" id="cd00609">
    <property type="entry name" value="AAT_like"/>
    <property type="match status" value="1"/>
</dbReference>
<evidence type="ECO:0000256" key="5">
    <source>
        <dbReference type="ARBA" id="ARBA00022898"/>
    </source>
</evidence>
<dbReference type="InterPro" id="IPR050596">
    <property type="entry name" value="AspAT/PAT-like"/>
</dbReference>
<dbReference type="InterPro" id="IPR015422">
    <property type="entry name" value="PyrdxlP-dep_Trfase_small"/>
</dbReference>
<comment type="similarity">
    <text evidence="2 6">Belongs to the class-I pyridoxal-phosphate-dependent aminotransferase family.</text>
</comment>
<keyword evidence="4 6" id="KW-0808">Transferase</keyword>
<dbReference type="SUPFAM" id="SSF53383">
    <property type="entry name" value="PLP-dependent transferases"/>
    <property type="match status" value="1"/>
</dbReference>
<evidence type="ECO:0000256" key="6">
    <source>
        <dbReference type="RuleBase" id="RU000481"/>
    </source>
</evidence>
<gene>
    <name evidence="8" type="ORF">GXW98_02350</name>
</gene>
<feature type="domain" description="Aminotransferase class I/classII large" evidence="7">
    <location>
        <begin position="28"/>
        <end position="379"/>
    </location>
</feature>
<keyword evidence="5" id="KW-0663">Pyridoxal phosphate</keyword>
<comment type="caution">
    <text evidence="8">The sequence shown here is derived from an EMBL/GenBank/DDBJ whole genome shotgun (WGS) entry which is preliminary data.</text>
</comment>
<comment type="cofactor">
    <cofactor evidence="1 6">
        <name>pyridoxal 5'-phosphate</name>
        <dbReference type="ChEBI" id="CHEBI:597326"/>
    </cofactor>
</comment>
<dbReference type="GO" id="GO:0008483">
    <property type="term" value="F:transaminase activity"/>
    <property type="evidence" value="ECO:0007669"/>
    <property type="project" value="UniProtKB-KW"/>
</dbReference>
<keyword evidence="3 6" id="KW-0032">Aminotransferase</keyword>